<name>A0A8G1EFD4_9RHOB</name>
<protein>
    <submittedName>
        <fullName evidence="2">TolB family protein</fullName>
    </submittedName>
</protein>
<dbReference type="Pfam" id="PF07676">
    <property type="entry name" value="PD40"/>
    <property type="match status" value="3"/>
</dbReference>
<dbReference type="PANTHER" id="PTHR36842">
    <property type="entry name" value="PROTEIN TOLB HOMOLOG"/>
    <property type="match status" value="1"/>
</dbReference>
<dbReference type="InterPro" id="IPR011659">
    <property type="entry name" value="WD40"/>
</dbReference>
<dbReference type="KEGG" id="nsm:JO391_14780"/>
<evidence type="ECO:0000313" key="2">
    <source>
        <dbReference type="EMBL" id="QYZ71984.1"/>
    </source>
</evidence>
<gene>
    <name evidence="2" type="ORF">JO391_14780</name>
</gene>
<evidence type="ECO:0000256" key="1">
    <source>
        <dbReference type="ARBA" id="ARBA00009820"/>
    </source>
</evidence>
<dbReference type="SUPFAM" id="SSF82171">
    <property type="entry name" value="DPP6 N-terminal domain-like"/>
    <property type="match status" value="1"/>
</dbReference>
<comment type="similarity">
    <text evidence="1">Belongs to the TolB family.</text>
</comment>
<organism evidence="2 3">
    <name type="scientific">Neotabrizicola shimadae</name>
    <dbReference type="NCBI Taxonomy" id="2807096"/>
    <lineage>
        <taxon>Bacteria</taxon>
        <taxon>Pseudomonadati</taxon>
        <taxon>Pseudomonadota</taxon>
        <taxon>Alphaproteobacteria</taxon>
        <taxon>Rhodobacterales</taxon>
        <taxon>Paracoccaceae</taxon>
        <taxon>Neotabrizicola</taxon>
    </lineage>
</organism>
<dbReference type="EMBL" id="CP069370">
    <property type="protein sequence ID" value="QYZ71984.1"/>
    <property type="molecule type" value="Genomic_DNA"/>
</dbReference>
<sequence>MRSSLEIYDLASGRSRVVLQTDAVIEAPNWAPSGDHLLVNGGGRLFRVPLDAPRLVPLDTGHAMRLNNDHGISPDGKWLAISSHRGRGSEIFVMPAAGGTLRLVSPDAPSWWHGWSPDGTRLAYVAARNERRVIDVYTIAVAGGEETRLTWGEGHCDGPDYSPDGAHIYYNCDRDGHAQIWVMGADGSGQRKLFADDHVNWFPHPSPCGRHLLYLAYPPGTTGHPADLPVALVLADTQGANRRRVLEFNGGQGTMNVPNWAPDGSAFAYVRYEAPGR</sequence>
<evidence type="ECO:0000313" key="3">
    <source>
        <dbReference type="Proteomes" id="UP000826300"/>
    </source>
</evidence>
<accession>A0A8G1EFD4</accession>
<dbReference type="InterPro" id="IPR011042">
    <property type="entry name" value="6-blade_b-propeller_TolB-like"/>
</dbReference>
<proteinExistence type="inferred from homology"/>
<dbReference type="PANTHER" id="PTHR36842:SF1">
    <property type="entry name" value="PROTEIN TOLB"/>
    <property type="match status" value="1"/>
</dbReference>
<keyword evidence="3" id="KW-1185">Reference proteome</keyword>
<dbReference type="AlphaFoldDB" id="A0A8G1EFD4"/>
<reference evidence="2" key="1">
    <citation type="submission" date="2021-02" db="EMBL/GenBank/DDBJ databases">
        <title>Rhodobacter shimadae sp. nov., an aerobic anoxygenic phototrophic bacterium isolated from a hot spring.</title>
        <authorList>
            <person name="Muramatsu S."/>
            <person name="Haruta S."/>
            <person name="Hirose S."/>
            <person name="Hanada S."/>
        </authorList>
    </citation>
    <scope>NUCLEOTIDE SEQUENCE</scope>
    <source>
        <strain evidence="2">N10</strain>
    </source>
</reference>
<dbReference type="Proteomes" id="UP000826300">
    <property type="component" value="Chromosome"/>
</dbReference>
<dbReference type="Gene3D" id="2.120.10.30">
    <property type="entry name" value="TolB, C-terminal domain"/>
    <property type="match status" value="1"/>
</dbReference>